<name>A0A6J5R4L1_9CAUD</name>
<accession>A0A6J5R4L1</accession>
<organism evidence="1">
    <name type="scientific">uncultured Caudovirales phage</name>
    <dbReference type="NCBI Taxonomy" id="2100421"/>
    <lineage>
        <taxon>Viruses</taxon>
        <taxon>Duplodnaviria</taxon>
        <taxon>Heunggongvirae</taxon>
        <taxon>Uroviricota</taxon>
        <taxon>Caudoviricetes</taxon>
        <taxon>Peduoviridae</taxon>
        <taxon>Maltschvirus</taxon>
        <taxon>Maltschvirus maltsch</taxon>
    </lineage>
</organism>
<reference evidence="1" key="1">
    <citation type="submission" date="2020-05" db="EMBL/GenBank/DDBJ databases">
        <authorList>
            <person name="Chiriac C."/>
            <person name="Salcher M."/>
            <person name="Ghai R."/>
            <person name="Kavagutti S V."/>
        </authorList>
    </citation>
    <scope>NUCLEOTIDE SEQUENCE</scope>
</reference>
<sequence length="100" mass="11755">MKSLLLRIVILSALVVSFSLVVGYVAQPMATRSGADWSVQQLPNGQWWHARYVSGVWAEEYYYSEDHSRVMEHRYWDSLGRMIEVEYDEDGKVRKRSVRE</sequence>
<dbReference type="EMBL" id="LR797178">
    <property type="protein sequence ID" value="CAB4191693.1"/>
    <property type="molecule type" value="Genomic_DNA"/>
</dbReference>
<proteinExistence type="predicted"/>
<protein>
    <submittedName>
        <fullName evidence="1">Uncharacterized protein</fullName>
    </submittedName>
</protein>
<gene>
    <name evidence="1" type="ORF">UFOVP1229_92</name>
</gene>
<evidence type="ECO:0000313" key="1">
    <source>
        <dbReference type="EMBL" id="CAB4191693.1"/>
    </source>
</evidence>